<protein>
    <submittedName>
        <fullName evidence="1">Uncharacterized protein</fullName>
    </submittedName>
</protein>
<dbReference type="RefSeq" id="WP_191742706.1">
    <property type="nucleotide sequence ID" value="NZ_JACSQU010000001.1"/>
</dbReference>
<sequence>MRMAFTLDGSISLEDIAALLAFALAFWGAWRAITDVSRQLRDVTYAELDRLYFDLQRAALDYPAASIPPPLEGKDKRSTKIRRRYEIYAGMVWNLVETVDDRCDQDANLKRTWFPVLEVEKRRHEAWIRKPQNAALFKEDFRRKHCI</sequence>
<dbReference type="Proteomes" id="UP000638918">
    <property type="component" value="Unassembled WGS sequence"/>
</dbReference>
<dbReference type="EMBL" id="JACSQU010000001">
    <property type="protein sequence ID" value="MBD7940268.1"/>
    <property type="molecule type" value="Genomic_DNA"/>
</dbReference>
<proteinExistence type="predicted"/>
<comment type="caution">
    <text evidence="1">The sequence shown here is derived from an EMBL/GenBank/DDBJ whole genome shotgun (WGS) entry which is preliminary data.</text>
</comment>
<name>A0ABR8QXM3_9CAUL</name>
<accession>A0ABR8QXM3</accession>
<organism evidence="1 2">
    <name type="scientific">Brevundimonas guildfordensis</name>
    <dbReference type="NCBI Taxonomy" id="2762241"/>
    <lineage>
        <taxon>Bacteria</taxon>
        <taxon>Pseudomonadati</taxon>
        <taxon>Pseudomonadota</taxon>
        <taxon>Alphaproteobacteria</taxon>
        <taxon>Caulobacterales</taxon>
        <taxon>Caulobacteraceae</taxon>
        <taxon>Brevundimonas</taxon>
    </lineage>
</organism>
<keyword evidence="2" id="KW-1185">Reference proteome</keyword>
<evidence type="ECO:0000313" key="2">
    <source>
        <dbReference type="Proteomes" id="UP000638918"/>
    </source>
</evidence>
<evidence type="ECO:0000313" key="1">
    <source>
        <dbReference type="EMBL" id="MBD7940268.1"/>
    </source>
</evidence>
<gene>
    <name evidence="1" type="ORF">H9656_02595</name>
</gene>
<reference evidence="1 2" key="1">
    <citation type="submission" date="2020-08" db="EMBL/GenBank/DDBJ databases">
        <title>A Genomic Blueprint of the Chicken Gut Microbiome.</title>
        <authorList>
            <person name="Gilroy R."/>
            <person name="Ravi A."/>
            <person name="Getino M."/>
            <person name="Pursley I."/>
            <person name="Horton D.L."/>
            <person name="Alikhan N.-F."/>
            <person name="Baker D."/>
            <person name="Gharbi K."/>
            <person name="Hall N."/>
            <person name="Watson M."/>
            <person name="Adriaenssens E.M."/>
            <person name="Foster-Nyarko E."/>
            <person name="Jarju S."/>
            <person name="Secka A."/>
            <person name="Antonio M."/>
            <person name="Oren A."/>
            <person name="Chaudhuri R."/>
            <person name="La Ragione R.M."/>
            <person name="Hildebrand F."/>
            <person name="Pallen M.J."/>
        </authorList>
    </citation>
    <scope>NUCLEOTIDE SEQUENCE [LARGE SCALE GENOMIC DNA]</scope>
    <source>
        <strain evidence="1 2">Sa3CVA3</strain>
    </source>
</reference>